<comment type="caution">
    <text evidence="1">The sequence shown here is derived from an EMBL/GenBank/DDBJ whole genome shotgun (WGS) entry which is preliminary data.</text>
</comment>
<evidence type="ECO:0000313" key="1">
    <source>
        <dbReference type="EMBL" id="GIY79417.1"/>
    </source>
</evidence>
<evidence type="ECO:0000313" key="2">
    <source>
        <dbReference type="Proteomes" id="UP001054945"/>
    </source>
</evidence>
<gene>
    <name evidence="1" type="ORF">CEXT_738921</name>
</gene>
<protein>
    <submittedName>
        <fullName evidence="1">Uncharacterized protein</fullName>
    </submittedName>
</protein>
<proteinExistence type="predicted"/>
<organism evidence="1 2">
    <name type="scientific">Caerostris extrusa</name>
    <name type="common">Bark spider</name>
    <name type="synonym">Caerostris bankana</name>
    <dbReference type="NCBI Taxonomy" id="172846"/>
    <lineage>
        <taxon>Eukaryota</taxon>
        <taxon>Metazoa</taxon>
        <taxon>Ecdysozoa</taxon>
        <taxon>Arthropoda</taxon>
        <taxon>Chelicerata</taxon>
        <taxon>Arachnida</taxon>
        <taxon>Araneae</taxon>
        <taxon>Araneomorphae</taxon>
        <taxon>Entelegynae</taxon>
        <taxon>Araneoidea</taxon>
        <taxon>Araneidae</taxon>
        <taxon>Caerostris</taxon>
    </lineage>
</organism>
<reference evidence="1 2" key="1">
    <citation type="submission" date="2021-06" db="EMBL/GenBank/DDBJ databases">
        <title>Caerostris extrusa draft genome.</title>
        <authorList>
            <person name="Kono N."/>
            <person name="Arakawa K."/>
        </authorList>
    </citation>
    <scope>NUCLEOTIDE SEQUENCE [LARGE SCALE GENOMIC DNA]</scope>
</reference>
<name>A0AAV4W9K7_CAEEX</name>
<keyword evidence="2" id="KW-1185">Reference proteome</keyword>
<dbReference type="EMBL" id="BPLR01015887">
    <property type="protein sequence ID" value="GIY79417.1"/>
    <property type="molecule type" value="Genomic_DNA"/>
</dbReference>
<accession>A0AAV4W9K7</accession>
<dbReference type="AlphaFoldDB" id="A0AAV4W9K7"/>
<sequence length="78" mass="8756">MRSPVTLKRTAYLSPKCRSPVLISKCDVTTILLTIFNACAERFKARPRVSILKSTFSKTASDFATIRVPIRTKLGARR</sequence>
<dbReference type="Proteomes" id="UP001054945">
    <property type="component" value="Unassembled WGS sequence"/>
</dbReference>